<dbReference type="Pfam" id="PF13412">
    <property type="entry name" value="HTH_24"/>
    <property type="match status" value="1"/>
</dbReference>
<feature type="compositionally biased region" description="Polar residues" evidence="2">
    <location>
        <begin position="1"/>
        <end position="12"/>
    </location>
</feature>
<dbReference type="AlphaFoldDB" id="A0A5C8HS91"/>
<dbReference type="RefSeq" id="WP_147824998.1">
    <property type="nucleotide sequence ID" value="NZ_BAAARG010000001.1"/>
</dbReference>
<evidence type="ECO:0000313" key="3">
    <source>
        <dbReference type="EMBL" id="TXK06189.1"/>
    </source>
</evidence>
<organism evidence="3 4">
    <name type="scientific">Microbacterium mitrae</name>
    <dbReference type="NCBI Taxonomy" id="664640"/>
    <lineage>
        <taxon>Bacteria</taxon>
        <taxon>Bacillati</taxon>
        <taxon>Actinomycetota</taxon>
        <taxon>Actinomycetes</taxon>
        <taxon>Micrococcales</taxon>
        <taxon>Microbacteriaceae</taxon>
        <taxon>Microbacterium</taxon>
    </lineage>
</organism>
<dbReference type="PANTHER" id="PTHR18964:SF149">
    <property type="entry name" value="BIFUNCTIONAL UDP-N-ACETYLGLUCOSAMINE 2-EPIMERASE_N-ACETYLMANNOSAMINE KINASE"/>
    <property type="match status" value="1"/>
</dbReference>
<dbReference type="PROSITE" id="PS01125">
    <property type="entry name" value="ROK"/>
    <property type="match status" value="1"/>
</dbReference>
<name>A0A5C8HS91_9MICO</name>
<dbReference type="SUPFAM" id="SSF46785">
    <property type="entry name" value="Winged helix' DNA-binding domain"/>
    <property type="match status" value="1"/>
</dbReference>
<dbReference type="InterPro" id="IPR036388">
    <property type="entry name" value="WH-like_DNA-bd_sf"/>
</dbReference>
<evidence type="ECO:0000256" key="2">
    <source>
        <dbReference type="SAM" id="MobiDB-lite"/>
    </source>
</evidence>
<dbReference type="EMBL" id="VRSW01000001">
    <property type="protein sequence ID" value="TXK06189.1"/>
    <property type="molecule type" value="Genomic_DNA"/>
</dbReference>
<comment type="similarity">
    <text evidence="1">Belongs to the ROK (NagC/XylR) family.</text>
</comment>
<protein>
    <submittedName>
        <fullName evidence="3">ROK family transcriptional regulator</fullName>
    </submittedName>
</protein>
<dbReference type="OrthoDB" id="9810372at2"/>
<dbReference type="PANTHER" id="PTHR18964">
    <property type="entry name" value="ROK (REPRESSOR, ORF, KINASE) FAMILY"/>
    <property type="match status" value="1"/>
</dbReference>
<accession>A0A5C8HS91</accession>
<evidence type="ECO:0000256" key="1">
    <source>
        <dbReference type="ARBA" id="ARBA00006479"/>
    </source>
</evidence>
<dbReference type="InterPro" id="IPR000600">
    <property type="entry name" value="ROK"/>
</dbReference>
<dbReference type="Pfam" id="PF00480">
    <property type="entry name" value="ROK"/>
    <property type="match status" value="1"/>
</dbReference>
<dbReference type="InterPro" id="IPR036390">
    <property type="entry name" value="WH_DNA-bd_sf"/>
</dbReference>
<sequence>MMASDAQGSATPQAAPATGVAQFPTARSARSRGKVLPEHARSHNRSLVLQTLFHDGAMSRADLSRETGLTRVTISDLVAELIDDGIVTEKGLREGSRPGKPATLVDIDREGHQIISIDLSEPDFFRGAVMTLDGDIVVRVDRKTSREITGEAALDVTADLARELVASATAPLLGIGIGTPGIVDLNGVVLTAPNFGWRNAPMCERVRDAVGLPVVVANDANVAVLAEQTFGGATADTLLIRVGLGVGSGLLAAGQAMIGGHFAAGEIGHVTVATDGGPLCACGKVGCLEAWLAVPALIDRIAATGDRDGVLRDAGERLGIALAPVIGVLDLSEIVIAGPEDLLGGILIETARETIRARTLAQVHDNIQLRMSEQGADIVLRGAAVTVLATQLGVS</sequence>
<dbReference type="InterPro" id="IPR043129">
    <property type="entry name" value="ATPase_NBD"/>
</dbReference>
<dbReference type="Proteomes" id="UP000321196">
    <property type="component" value="Unassembled WGS sequence"/>
</dbReference>
<comment type="caution">
    <text evidence="3">The sequence shown here is derived from an EMBL/GenBank/DDBJ whole genome shotgun (WGS) entry which is preliminary data.</text>
</comment>
<dbReference type="SUPFAM" id="SSF53067">
    <property type="entry name" value="Actin-like ATPase domain"/>
    <property type="match status" value="1"/>
</dbReference>
<dbReference type="InterPro" id="IPR049874">
    <property type="entry name" value="ROK_cs"/>
</dbReference>
<feature type="region of interest" description="Disordered" evidence="2">
    <location>
        <begin position="1"/>
        <end position="41"/>
    </location>
</feature>
<evidence type="ECO:0000313" key="4">
    <source>
        <dbReference type="Proteomes" id="UP000321196"/>
    </source>
</evidence>
<dbReference type="Gene3D" id="3.30.420.40">
    <property type="match status" value="3"/>
</dbReference>
<reference evidence="3 4" key="1">
    <citation type="submission" date="2019-08" db="EMBL/GenBank/DDBJ databases">
        <authorList>
            <person name="Dong K."/>
        </authorList>
    </citation>
    <scope>NUCLEOTIDE SEQUENCE [LARGE SCALE GENOMIC DNA]</scope>
    <source>
        <strain evidence="3 4">M4-8</strain>
    </source>
</reference>
<keyword evidence="4" id="KW-1185">Reference proteome</keyword>
<proteinExistence type="inferred from homology"/>
<dbReference type="Gene3D" id="1.10.10.10">
    <property type="entry name" value="Winged helix-like DNA-binding domain superfamily/Winged helix DNA-binding domain"/>
    <property type="match status" value="1"/>
</dbReference>
<gene>
    <name evidence="3" type="ORF">FVP60_04310</name>
</gene>